<feature type="active site" description="Proton acceptor" evidence="5">
    <location>
        <position position="322"/>
    </location>
</feature>
<dbReference type="Proteomes" id="UP000193090">
    <property type="component" value="Unassembled WGS sequence"/>
</dbReference>
<dbReference type="STRING" id="1798.AWC30_15895"/>
<dbReference type="NCBIfam" id="NF005866">
    <property type="entry name" value="PRK07803.1"/>
    <property type="match status" value="1"/>
</dbReference>
<evidence type="ECO:0000256" key="1">
    <source>
        <dbReference type="ARBA" id="ARBA00001974"/>
    </source>
</evidence>
<sequence>MVEVERHAYDVVVIGAGGAGLRAVIEARERGLSVAVVCKSLFGKAHTVMAEGGCAASMGNVNDKDNWKVHFGDTMRGGKFLNNWRMAELHAKEAPDRVWELETYGALFDRTKDGRISQRNFGGHTYPRLAHVGDRTGLELIRTMQQKIVSLQQEDKAEYGDYEARIKVFMECTITELVKDGDRIAGAFGYWRESGRFILFEAPAVVLATGGIGKSFKVTSNSWEYTGDGHALALRAGASLINMEFIQFHPTGMVWPPSVKGILVTEGVRGDGGVLKNSEGSRFMFDYIPPVFKGQYAETEEEADQWLKDNDSARRTPDLLPRDEVARAINSEVKAGRGSPHGGVYLDIASRLTPEEITRRLPSMYHQFMELAEVDITKQPMEVGPTCHYVMGGIEVDPDTGAATTPGLFAAGECSGGMHGSNRLGGNSLSDLLVFGRRAGLGAADYVESLTDRPQVEPTAVDAAAKLALAPFNGPAGETRPENPYTLHTELQEAMNELVGIIRNADEMRQALAKLEELKARFANIAVEGHRQFNPGWHLAVDLRNMLPISECVAQAALERTESRGGHTRDDHPAMDAEWRRTLLVCRTTGDNAVVPDISVTREPQVPVREDLLELFEIDELEKYFTDDELADHPGRRS</sequence>
<dbReference type="EMBL" id="LQPZ01000044">
    <property type="protein sequence ID" value="ORX00142.1"/>
    <property type="molecule type" value="Genomic_DNA"/>
</dbReference>
<keyword evidence="4" id="KW-0560">Oxidoreductase</keyword>
<comment type="caution">
    <text evidence="9">The sequence shown here is derived from an EMBL/GenBank/DDBJ whole genome shotgun (WGS) entry which is preliminary data.</text>
</comment>
<dbReference type="Pfam" id="PF00890">
    <property type="entry name" value="FAD_binding_2"/>
    <property type="match status" value="1"/>
</dbReference>
<evidence type="ECO:0000256" key="6">
    <source>
        <dbReference type="SAM" id="Coils"/>
    </source>
</evidence>
<dbReference type="InterPro" id="IPR015939">
    <property type="entry name" value="Fum_Rdtase/Succ_DH_flav-like_C"/>
</dbReference>
<dbReference type="InterPro" id="IPR027477">
    <property type="entry name" value="Succ_DH/fumarate_Rdtase_cat_sf"/>
</dbReference>
<reference evidence="9 10" key="1">
    <citation type="submission" date="2016-01" db="EMBL/GenBank/DDBJ databases">
        <title>The new phylogeny of the genus Mycobacterium.</title>
        <authorList>
            <person name="Tarcisio F."/>
            <person name="Conor M."/>
            <person name="Antonella G."/>
            <person name="Elisabetta G."/>
            <person name="Giulia F.S."/>
            <person name="Sara T."/>
            <person name="Anna F."/>
            <person name="Clotilde B."/>
            <person name="Roberto B."/>
            <person name="Veronica D.S."/>
            <person name="Fabio R."/>
            <person name="Monica P."/>
            <person name="Olivier J."/>
            <person name="Enrico T."/>
            <person name="Nicola S."/>
        </authorList>
    </citation>
    <scope>NUCLEOTIDE SEQUENCE [LARGE SCALE GENOMIC DNA]</scope>
    <source>
        <strain evidence="9 10">DSM 44153</strain>
    </source>
</reference>
<dbReference type="AlphaFoldDB" id="A0A1X2EFD2"/>
<dbReference type="Gene3D" id="1.20.58.100">
    <property type="entry name" value="Fumarate reductase/succinate dehydrogenase flavoprotein-like, C-terminal domain"/>
    <property type="match status" value="1"/>
</dbReference>
<protein>
    <submittedName>
        <fullName evidence="9">Succinate dehydrogenase</fullName>
    </submittedName>
</protein>
<dbReference type="InterPro" id="IPR036188">
    <property type="entry name" value="FAD/NAD-bd_sf"/>
</dbReference>
<dbReference type="PIRSF" id="PIRSF000171">
    <property type="entry name" value="SDHA_APRA_LASPO"/>
    <property type="match status" value="1"/>
</dbReference>
<dbReference type="SUPFAM" id="SSF46977">
    <property type="entry name" value="Succinate dehydrogenase/fumarate reductase flavoprotein C-terminal domain"/>
    <property type="match status" value="1"/>
</dbReference>
<keyword evidence="2" id="KW-0285">Flavoprotein</keyword>
<dbReference type="SUPFAM" id="SSF56425">
    <property type="entry name" value="Succinate dehydrogenase/fumarate reductase flavoprotein, catalytic domain"/>
    <property type="match status" value="1"/>
</dbReference>
<keyword evidence="3" id="KW-0274">FAD</keyword>
<evidence type="ECO:0000313" key="10">
    <source>
        <dbReference type="Proteomes" id="UP000193090"/>
    </source>
</evidence>
<dbReference type="PANTHER" id="PTHR11632">
    <property type="entry name" value="SUCCINATE DEHYDROGENASE 2 FLAVOPROTEIN SUBUNIT"/>
    <property type="match status" value="1"/>
</dbReference>
<proteinExistence type="predicted"/>
<gene>
    <name evidence="9" type="primary">sdhA</name>
    <name evidence="9" type="ORF">AWC30_15895</name>
</gene>
<dbReference type="SUPFAM" id="SSF51905">
    <property type="entry name" value="FAD/NAD(P)-binding domain"/>
    <property type="match status" value="1"/>
</dbReference>
<accession>A0A1X2EFD2</accession>
<dbReference type="InterPro" id="IPR030664">
    <property type="entry name" value="SdhA/FrdA/AprA"/>
</dbReference>
<evidence type="ECO:0000256" key="3">
    <source>
        <dbReference type="ARBA" id="ARBA00022827"/>
    </source>
</evidence>
<keyword evidence="6" id="KW-0175">Coiled coil</keyword>
<dbReference type="OrthoDB" id="9805351at2"/>
<evidence type="ECO:0000259" key="7">
    <source>
        <dbReference type="Pfam" id="PF00890"/>
    </source>
</evidence>
<dbReference type="GO" id="GO:0033765">
    <property type="term" value="F:steroid dehydrogenase activity, acting on the CH-CH group of donors"/>
    <property type="evidence" value="ECO:0007669"/>
    <property type="project" value="UniProtKB-ARBA"/>
</dbReference>
<feature type="domain" description="Fumarate reductase/succinate dehydrogenase flavoprotein-like C-terminal" evidence="8">
    <location>
        <begin position="488"/>
        <end position="589"/>
    </location>
</feature>
<organism evidence="9 10">
    <name type="scientific">Mycolicibacillus trivialis</name>
    <dbReference type="NCBI Taxonomy" id="1798"/>
    <lineage>
        <taxon>Bacteria</taxon>
        <taxon>Bacillati</taxon>
        <taxon>Actinomycetota</taxon>
        <taxon>Actinomycetes</taxon>
        <taxon>Mycobacteriales</taxon>
        <taxon>Mycobacteriaceae</taxon>
        <taxon>Mycolicibacillus</taxon>
    </lineage>
</organism>
<evidence type="ECO:0000259" key="8">
    <source>
        <dbReference type="Pfam" id="PF02910"/>
    </source>
</evidence>
<name>A0A1X2EFD2_9MYCO</name>
<evidence type="ECO:0000313" key="9">
    <source>
        <dbReference type="EMBL" id="ORX00142.1"/>
    </source>
</evidence>
<feature type="coiled-coil region" evidence="6">
    <location>
        <begin position="491"/>
        <end position="528"/>
    </location>
</feature>
<evidence type="ECO:0000256" key="5">
    <source>
        <dbReference type="PIRSR" id="PIRSR000171-1"/>
    </source>
</evidence>
<evidence type="ECO:0000256" key="4">
    <source>
        <dbReference type="ARBA" id="ARBA00023002"/>
    </source>
</evidence>
<comment type="cofactor">
    <cofactor evidence="1">
        <name>FAD</name>
        <dbReference type="ChEBI" id="CHEBI:57692"/>
    </cofactor>
</comment>
<evidence type="ECO:0000256" key="2">
    <source>
        <dbReference type="ARBA" id="ARBA00022630"/>
    </source>
</evidence>
<dbReference type="InterPro" id="IPR037099">
    <property type="entry name" value="Fum_R/Succ_DH_flav-like_C_sf"/>
</dbReference>
<dbReference type="Pfam" id="PF02910">
    <property type="entry name" value="Succ_DH_flav_C"/>
    <property type="match status" value="1"/>
</dbReference>
<dbReference type="Gene3D" id="3.50.50.60">
    <property type="entry name" value="FAD/NAD(P)-binding domain"/>
    <property type="match status" value="1"/>
</dbReference>
<dbReference type="Gene3D" id="3.90.700.10">
    <property type="entry name" value="Succinate dehydrogenase/fumarate reductase flavoprotein, catalytic domain"/>
    <property type="match status" value="1"/>
</dbReference>
<dbReference type="PANTHER" id="PTHR11632:SF51">
    <property type="entry name" value="SUCCINATE DEHYDROGENASE [UBIQUINONE] FLAVOPROTEIN SUBUNIT, MITOCHONDRIAL"/>
    <property type="match status" value="1"/>
</dbReference>
<feature type="domain" description="FAD-dependent oxidoreductase 2 FAD-binding" evidence="7">
    <location>
        <begin position="10"/>
        <end position="429"/>
    </location>
</feature>
<dbReference type="RefSeq" id="WP_085111172.1">
    <property type="nucleotide sequence ID" value="NZ_JACKSN010000018.1"/>
</dbReference>
<keyword evidence="10" id="KW-1185">Reference proteome</keyword>
<dbReference type="InterPro" id="IPR003953">
    <property type="entry name" value="FAD-dep_OxRdtase_2_FAD-bd"/>
</dbReference>
<dbReference type="FunFam" id="3.50.50.60:FF:000026">
    <property type="entry name" value="Succinate dehydrogenase flavoprotein subunit"/>
    <property type="match status" value="1"/>
</dbReference>
<dbReference type="FunFam" id="3.90.700.10:FF:000005">
    <property type="entry name" value="Succinate dehydrogenase flavoprotein subunit"/>
    <property type="match status" value="1"/>
</dbReference>